<dbReference type="PANTHER" id="PTHR31540:SF1">
    <property type="entry name" value="CENTROSOMAL PROTEIN OF 131 KDA"/>
    <property type="match status" value="1"/>
</dbReference>
<dbReference type="InterPro" id="IPR030465">
    <property type="entry name" value="CEP131"/>
</dbReference>
<dbReference type="OrthoDB" id="197735at2759"/>
<reference evidence="4" key="1">
    <citation type="submission" date="2025-08" db="UniProtKB">
        <authorList>
            <consortium name="RefSeq"/>
        </authorList>
    </citation>
    <scope>IDENTIFICATION</scope>
    <source>
        <tissue evidence="4">Gonads</tissue>
    </source>
</reference>
<dbReference type="GO" id="GO:0010824">
    <property type="term" value="P:regulation of centrosome duplication"/>
    <property type="evidence" value="ECO:0007669"/>
    <property type="project" value="TreeGrafter"/>
</dbReference>
<keyword evidence="3" id="KW-1185">Reference proteome</keyword>
<dbReference type="InParanoid" id="A0A6J2YKK2"/>
<evidence type="ECO:0000256" key="2">
    <source>
        <dbReference type="SAM" id="MobiDB-lite"/>
    </source>
</evidence>
<feature type="region of interest" description="Disordered" evidence="2">
    <location>
        <begin position="171"/>
        <end position="193"/>
    </location>
</feature>
<dbReference type="Proteomes" id="UP000504635">
    <property type="component" value="Unplaced"/>
</dbReference>
<dbReference type="GeneID" id="115888289"/>
<gene>
    <name evidence="4" type="primary">LOC115888289</name>
</gene>
<dbReference type="PANTHER" id="PTHR31540">
    <property type="entry name" value="CENTROSOMAL PROTEIN OF 131 KDA"/>
    <property type="match status" value="1"/>
</dbReference>
<dbReference type="RefSeq" id="XP_030763826.1">
    <property type="nucleotide sequence ID" value="XM_030907966.1"/>
</dbReference>
<feature type="coiled-coil region" evidence="1">
    <location>
        <begin position="820"/>
        <end position="911"/>
    </location>
</feature>
<feature type="coiled-coil region" evidence="1">
    <location>
        <begin position="991"/>
        <end position="1165"/>
    </location>
</feature>
<proteinExistence type="predicted"/>
<evidence type="ECO:0000313" key="4">
    <source>
        <dbReference type="RefSeq" id="XP_030763826.1"/>
    </source>
</evidence>
<dbReference type="GO" id="GO:0005929">
    <property type="term" value="C:cilium"/>
    <property type="evidence" value="ECO:0007669"/>
    <property type="project" value="GOC"/>
</dbReference>
<accession>A0A6J2YKK2</accession>
<evidence type="ECO:0000313" key="3">
    <source>
        <dbReference type="Proteomes" id="UP000504635"/>
    </source>
</evidence>
<dbReference type="KEGG" id="soy:115888289"/>
<dbReference type="GO" id="GO:0034451">
    <property type="term" value="C:centriolar satellite"/>
    <property type="evidence" value="ECO:0007669"/>
    <property type="project" value="TreeGrafter"/>
</dbReference>
<feature type="coiled-coil region" evidence="1">
    <location>
        <begin position="739"/>
        <end position="766"/>
    </location>
</feature>
<protein>
    <submittedName>
        <fullName evidence="4">Centrosomal protein of 131 kDa-like</fullName>
    </submittedName>
</protein>
<organism evidence="3 4">
    <name type="scientific">Sitophilus oryzae</name>
    <name type="common">Rice weevil</name>
    <name type="synonym">Curculio oryzae</name>
    <dbReference type="NCBI Taxonomy" id="7048"/>
    <lineage>
        <taxon>Eukaryota</taxon>
        <taxon>Metazoa</taxon>
        <taxon>Ecdysozoa</taxon>
        <taxon>Arthropoda</taxon>
        <taxon>Hexapoda</taxon>
        <taxon>Insecta</taxon>
        <taxon>Pterygota</taxon>
        <taxon>Neoptera</taxon>
        <taxon>Endopterygota</taxon>
        <taxon>Coleoptera</taxon>
        <taxon>Polyphaga</taxon>
        <taxon>Cucujiformia</taxon>
        <taxon>Curculionidae</taxon>
        <taxon>Dryophthorinae</taxon>
        <taxon>Sitophilus</taxon>
    </lineage>
</organism>
<dbReference type="AlphaFoldDB" id="A0A6J2YKK2"/>
<sequence>MSKGKEINSSSNNELKLTGDKINLEQRKLNTVNTASAKSSMFISKCFSRPVSALPRLNYSEKEDQSSKWDNRPFSADFVAKEQKYLSRGYLGSSVESIDDDKCLPSTQLYRNLLSESVTKSWKGYDVPSALVNNDDTSDFANESKENTCEESSSISSVDTLQPENIPYDGYSEMMPGLRTKPPLPKKTDHSVDDNTHTMDVIRDYFDIRYDTFKSRENSTVSIGNERNLNINDYNTHGYDYHANKIKENQQQESTTDLNNVSSSDLMYKDWLDEDITKKETETDKYLEKLKSEHCISNSNFTDNTKIVEKWSKVDEFPTLSSMDIDELFKDDTDKKFDKFFQHELNSDSSLDDVNKNKIVVKEPKVTKLKEKISGTTTPNITKKTLVNNKELPKSIVPKKIDSKQRFISKPIKGGKDYTDASRKSPDIETWMNRSCSKSKKTNYRDLLKNVSEIEQLSSVKTPEKIISECDADDKIEASSQISEGFDDLVSILEVLENEDKKSKKRIASVKNLVDSSLNQYDTKESEIKINPVHEQTTKNISLNNEEDTNLPEINQKRDPSERQVTFSPVVSQRNIESACSNNSDSPEPYCNTKFIYQDADFAVDRFNHKFAIKGDTNYNQLLSFLDEMDRKCSKSIKQAKENAMLATKITQSSLNLDTVPRIEDLESLSRQELASQLIDVHLRLKEKHSSISLLLNELSALRDQAVKHNSQTDNLVKQKLKQQKDEYEGVVKRHQKFIDQLIADKRALNQQCEGLIQEMKVVEDRYNTNTKALEHKHQVEIRKIKEMHAAGEKIRRERWIEGKTQKIKELTVKSIEPEIQSMEKRQQQELADMRALQKKEIEDIELRLVKKHQQQLEQLREQLTEEREKLLAHEREVVRQRYEKLVESEEKNYQEQNKRLQTEHANRMKECDERDEQAQVEKERAIKHAKEEFDDQLQVVIRRHSNELKLLKEATRLEFETWKANFNKNQATALIEKEAAIREQHRKERDQEIEKVIERLEREAGETKCQIEQSTENRISRLKEKYEKEIQDLETSEKEAKNKYLETKTKLIENEEVIIGLQASLKQLETQLNEYKQQTENFNKERAEMKEILRQEMKKEMEALEKEVAQLKNNRDKEIQQLYSRIKISVARKDEILNELQIEHKALQEKCIYLENMLEQQRKEYLVK</sequence>
<keyword evidence="1" id="KW-0175">Coiled coil</keyword>
<dbReference type="FunCoup" id="A0A6J2YKK2">
    <property type="interactions" value="35"/>
</dbReference>
<name>A0A6J2YKK2_SITOR</name>
<evidence type="ECO:0000256" key="1">
    <source>
        <dbReference type="SAM" id="Coils"/>
    </source>
</evidence>
<dbReference type="GO" id="GO:0035735">
    <property type="term" value="P:intraciliary transport involved in cilium assembly"/>
    <property type="evidence" value="ECO:0007669"/>
    <property type="project" value="InterPro"/>
</dbReference>